<protein>
    <submittedName>
        <fullName evidence="1">Uncharacterized protein</fullName>
    </submittedName>
</protein>
<keyword evidence="2" id="KW-1185">Reference proteome</keyword>
<name>A0A1B9B7W4_9BACI</name>
<evidence type="ECO:0000313" key="1">
    <source>
        <dbReference type="EMBL" id="OCA92142.1"/>
    </source>
</evidence>
<dbReference type="AlphaFoldDB" id="A0A1B9B7W4"/>
<proteinExistence type="predicted"/>
<dbReference type="Proteomes" id="UP000092578">
    <property type="component" value="Unassembled WGS sequence"/>
</dbReference>
<comment type="caution">
    <text evidence="1">The sequence shown here is derived from an EMBL/GenBank/DDBJ whole genome shotgun (WGS) entry which is preliminary data.</text>
</comment>
<gene>
    <name evidence="1" type="ORF">A8F95_18575</name>
</gene>
<reference evidence="2" key="1">
    <citation type="submission" date="2016-05" db="EMBL/GenBank/DDBJ databases">
        <authorList>
            <person name="Liu B."/>
            <person name="Wang J."/>
            <person name="Zhu Y."/>
            <person name="Liu G."/>
            <person name="Chen Q."/>
            <person name="Chen Z."/>
            <person name="Lan J."/>
            <person name="Che J."/>
            <person name="Ge C."/>
            <person name="Shi H."/>
            <person name="Pan Z."/>
            <person name="Liu X."/>
        </authorList>
    </citation>
    <scope>NUCLEOTIDE SEQUENCE [LARGE SCALE GENOMIC DNA]</scope>
    <source>
        <strain evidence="2">FJAT-27215</strain>
    </source>
</reference>
<evidence type="ECO:0000313" key="2">
    <source>
        <dbReference type="Proteomes" id="UP000092578"/>
    </source>
</evidence>
<dbReference type="EMBL" id="MAYT01000002">
    <property type="protein sequence ID" value="OCA92142.1"/>
    <property type="molecule type" value="Genomic_DNA"/>
</dbReference>
<sequence length="75" mass="8489">MFMVIKQSCLRKSNGRKPTFTQCDEYPPGNYLYRAFFHKSAQEKSELVTSHFAYLCVVGTGYGRAGLLAAIKQSF</sequence>
<accession>A0A1B9B7W4</accession>
<organism evidence="1 2">
    <name type="scientific">Pseudobacillus wudalianchiensis</name>
    <dbReference type="NCBI Taxonomy" id="1743143"/>
    <lineage>
        <taxon>Bacteria</taxon>
        <taxon>Bacillati</taxon>
        <taxon>Bacillota</taxon>
        <taxon>Bacilli</taxon>
        <taxon>Bacillales</taxon>
        <taxon>Bacillaceae</taxon>
        <taxon>Pseudobacillus</taxon>
    </lineage>
</organism>